<sequence>MMAAFGTAPDSVEIRDYQRNVIEQLVVPIDITTESGSFVREERIQRGDSVASLLTRLGVQDEQAFAYLRQQTDAQAIFRQLRPGKIVTVRTSDSGELLSLTFPLNGPKDNALVVEKRDDKLIVSEQAQQLNSQVVMKAGEIRNSLFAATDAIGLPDGIATQMADIFGGDIDFHRDLRKGDRFSVVYEMLYNQGHPARTGRILAAEFANNGKTFRALWFEGKDGQGYYTADGKSIRKAFLRSPLEFSRITSGFSISRFHPILQTWRAHKGVDYGAPVGTRVKATGDGTVEFAGKQGGYGNLVVIRHQGRFTTHYGHLNGFAAGMRKGTRVSQGDIIGYVGQTGWATGPHLHYEFRINDVHQNPLSVALPSAPPLASQQLAEFNRFAEPLVYRLDRIRGMNLAMID</sequence>
<name>A0A809RTS1_9PROT</name>
<evidence type="ECO:0000313" key="20">
    <source>
        <dbReference type="Proteomes" id="UP000662914"/>
    </source>
</evidence>
<evidence type="ECO:0000259" key="18">
    <source>
        <dbReference type="Pfam" id="PF22310"/>
    </source>
</evidence>
<dbReference type="KEGG" id="ddz:DSYM_05260"/>
<evidence type="ECO:0000256" key="5">
    <source>
        <dbReference type="ARBA" id="ARBA00022670"/>
    </source>
</evidence>
<reference evidence="19" key="1">
    <citation type="journal article" name="DNA Res.">
        <title>The physiological potential of anammox bacteria as revealed by their core genome structure.</title>
        <authorList>
            <person name="Okubo T."/>
            <person name="Toyoda A."/>
            <person name="Fukuhara K."/>
            <person name="Uchiyama I."/>
            <person name="Harigaya Y."/>
            <person name="Kuroiwa M."/>
            <person name="Suzuki T."/>
            <person name="Murakami Y."/>
            <person name="Suwa Y."/>
            <person name="Takami H."/>
        </authorList>
    </citation>
    <scope>NUCLEOTIDE SEQUENCE</scope>
    <source>
        <strain evidence="19">317325-3</strain>
    </source>
</reference>
<evidence type="ECO:0000256" key="8">
    <source>
        <dbReference type="ARBA" id="ARBA00022833"/>
    </source>
</evidence>
<keyword evidence="8" id="KW-0862">Zinc</keyword>
<evidence type="ECO:0000256" key="1">
    <source>
        <dbReference type="ARBA" id="ARBA00001947"/>
    </source>
</evidence>
<evidence type="ECO:0000256" key="7">
    <source>
        <dbReference type="ARBA" id="ARBA00022801"/>
    </source>
</evidence>
<evidence type="ECO:0000256" key="11">
    <source>
        <dbReference type="ARBA" id="ARBA00070348"/>
    </source>
</evidence>
<evidence type="ECO:0000256" key="12">
    <source>
        <dbReference type="ARBA" id="ARBA00075934"/>
    </source>
</evidence>
<dbReference type="Pfam" id="PF19425">
    <property type="entry name" value="Csd3_N2"/>
    <property type="match status" value="1"/>
</dbReference>
<dbReference type="SUPFAM" id="SSF51261">
    <property type="entry name" value="Duplicated hybrid motif"/>
    <property type="match status" value="1"/>
</dbReference>
<keyword evidence="9" id="KW-0482">Metalloprotease</keyword>
<feature type="domain" description="DD-carboxypeptidase/endopeptidase Mpg-like N-terminal" evidence="18">
    <location>
        <begin position="38"/>
        <end position="102"/>
    </location>
</feature>
<keyword evidence="4" id="KW-1029">Fimbrium biogenesis</keyword>
<dbReference type="InterPro" id="IPR045834">
    <property type="entry name" value="Csd3_N2"/>
</dbReference>
<dbReference type="CDD" id="cd12797">
    <property type="entry name" value="M23_peptidase"/>
    <property type="match status" value="1"/>
</dbReference>
<dbReference type="Pfam" id="PF22310">
    <property type="entry name" value="NMB0315_dom_I"/>
    <property type="match status" value="1"/>
</dbReference>
<keyword evidence="6" id="KW-0479">Metal-binding</keyword>
<dbReference type="GO" id="GO:0004222">
    <property type="term" value="F:metalloendopeptidase activity"/>
    <property type="evidence" value="ECO:0007669"/>
    <property type="project" value="TreeGrafter"/>
</dbReference>
<dbReference type="Gene3D" id="2.70.70.10">
    <property type="entry name" value="Glucose Permease (Domain IIA)"/>
    <property type="match status" value="1"/>
</dbReference>
<keyword evidence="7" id="KW-0378">Hydrolase</keyword>
<evidence type="ECO:0000256" key="2">
    <source>
        <dbReference type="ARBA" id="ARBA00004196"/>
    </source>
</evidence>
<evidence type="ECO:0000256" key="10">
    <source>
        <dbReference type="ARBA" id="ARBA00023145"/>
    </source>
</evidence>
<dbReference type="PANTHER" id="PTHR21666:SF288">
    <property type="entry name" value="CELL DIVISION PROTEIN YTFB"/>
    <property type="match status" value="1"/>
</dbReference>
<dbReference type="AlphaFoldDB" id="A0A809RTS1"/>
<comment type="subcellular location">
    <subcellularLocation>
        <location evidence="2">Cell envelope</location>
    </subcellularLocation>
</comment>
<dbReference type="EMBL" id="AP021857">
    <property type="protein sequence ID" value="BBO19827.1"/>
    <property type="molecule type" value="Genomic_DNA"/>
</dbReference>
<dbReference type="InterPro" id="IPR054512">
    <property type="entry name" value="NMB0315-like_N"/>
</dbReference>
<comment type="cofactor">
    <cofactor evidence="1">
        <name>Zn(2+)</name>
        <dbReference type="ChEBI" id="CHEBI:29105"/>
    </cofactor>
</comment>
<dbReference type="Proteomes" id="UP000662914">
    <property type="component" value="Chromosome"/>
</dbReference>
<dbReference type="InterPro" id="IPR016047">
    <property type="entry name" value="M23ase_b-sheet_dom"/>
</dbReference>
<dbReference type="InterPro" id="IPR050570">
    <property type="entry name" value="Cell_wall_metabolism_enzyme"/>
</dbReference>
<keyword evidence="5" id="KW-0645">Protease</keyword>
<comment type="subunit">
    <text evidence="3">Monomer.</text>
</comment>
<accession>A0A809RTS1</accession>
<evidence type="ECO:0000256" key="13">
    <source>
        <dbReference type="ARBA" id="ARBA00079577"/>
    </source>
</evidence>
<keyword evidence="10" id="KW-0865">Zymogen</keyword>
<organism evidence="19 20">
    <name type="scientific">Candidatus Desulfobacillus denitrificans</name>
    <dbReference type="NCBI Taxonomy" id="2608985"/>
    <lineage>
        <taxon>Bacteria</taxon>
        <taxon>Pseudomonadati</taxon>
        <taxon>Pseudomonadota</taxon>
        <taxon>Betaproteobacteria</taxon>
        <taxon>Candidatus Desulfobacillus</taxon>
    </lineage>
</organism>
<evidence type="ECO:0000259" key="17">
    <source>
        <dbReference type="Pfam" id="PF19425"/>
    </source>
</evidence>
<evidence type="ECO:0000259" key="16">
    <source>
        <dbReference type="Pfam" id="PF01551"/>
    </source>
</evidence>
<evidence type="ECO:0000256" key="14">
    <source>
        <dbReference type="ARBA" id="ARBA00080962"/>
    </source>
</evidence>
<feature type="domain" description="M23ase beta-sheet core" evidence="16">
    <location>
        <begin position="266"/>
        <end position="362"/>
    </location>
</feature>
<feature type="domain" description="Csd3-like second N-terminal" evidence="17">
    <location>
        <begin position="137"/>
        <end position="252"/>
    </location>
</feature>
<dbReference type="GO" id="GO:0006508">
    <property type="term" value="P:proteolysis"/>
    <property type="evidence" value="ECO:0007669"/>
    <property type="project" value="UniProtKB-KW"/>
</dbReference>
<evidence type="ECO:0000256" key="15">
    <source>
        <dbReference type="ARBA" id="ARBA00081777"/>
    </source>
</evidence>
<gene>
    <name evidence="19" type="ORF">DSYM_05260</name>
</gene>
<dbReference type="GO" id="GO:0046872">
    <property type="term" value="F:metal ion binding"/>
    <property type="evidence" value="ECO:0007669"/>
    <property type="project" value="UniProtKB-KW"/>
</dbReference>
<dbReference type="FunFam" id="2.70.70.10:FF:000002">
    <property type="entry name" value="Murein DD-endopeptidase MepM"/>
    <property type="match status" value="1"/>
</dbReference>
<evidence type="ECO:0000313" key="19">
    <source>
        <dbReference type="EMBL" id="BBO19827.1"/>
    </source>
</evidence>
<evidence type="ECO:0000256" key="3">
    <source>
        <dbReference type="ARBA" id="ARBA00011245"/>
    </source>
</evidence>
<dbReference type="Pfam" id="PF01551">
    <property type="entry name" value="Peptidase_M23"/>
    <property type="match status" value="1"/>
</dbReference>
<dbReference type="GO" id="GO:0030313">
    <property type="term" value="C:cell envelope"/>
    <property type="evidence" value="ECO:0007669"/>
    <property type="project" value="UniProtKB-SubCell"/>
</dbReference>
<proteinExistence type="predicted"/>
<evidence type="ECO:0000256" key="4">
    <source>
        <dbReference type="ARBA" id="ARBA00022558"/>
    </source>
</evidence>
<evidence type="ECO:0000256" key="6">
    <source>
        <dbReference type="ARBA" id="ARBA00022723"/>
    </source>
</evidence>
<evidence type="ECO:0000256" key="9">
    <source>
        <dbReference type="ARBA" id="ARBA00023049"/>
    </source>
</evidence>
<protein>
    <recommendedName>
        <fullName evidence="11">DD-carboxypeptidase/endopeptidase Mpg</fullName>
    </recommendedName>
    <alternativeName>
        <fullName evidence="14">Metalloprotease active against peptidoglycan</fullName>
    </alternativeName>
    <alternativeName>
        <fullName evidence="15">Zinc metallopeptidase</fullName>
    </alternativeName>
    <alternativeName>
        <fullName evidence="13">Zinc metalloprotease</fullName>
    </alternativeName>
    <alternativeName>
        <fullName evidence="12">Zinc-dependent metallopeptidase</fullName>
    </alternativeName>
</protein>
<dbReference type="InterPro" id="IPR011055">
    <property type="entry name" value="Dup_hybrid_motif"/>
</dbReference>
<dbReference type="PANTHER" id="PTHR21666">
    <property type="entry name" value="PEPTIDASE-RELATED"/>
    <property type="match status" value="1"/>
</dbReference>
<dbReference type="Gene3D" id="3.10.450.350">
    <property type="match status" value="2"/>
</dbReference>